<proteinExistence type="predicted"/>
<comment type="caution">
    <text evidence="2">The sequence shown here is derived from an EMBL/GenBank/DDBJ whole genome shotgun (WGS) entry which is preliminary data.</text>
</comment>
<feature type="domain" description="HTH cro/C1-type" evidence="1">
    <location>
        <begin position="28"/>
        <end position="82"/>
    </location>
</feature>
<keyword evidence="3" id="KW-1185">Reference proteome</keyword>
<organism evidence="2 3">
    <name type="scientific">Lactiplantibacillus nangangensis</name>
    <dbReference type="NCBI Taxonomy" id="2559917"/>
    <lineage>
        <taxon>Bacteria</taxon>
        <taxon>Bacillati</taxon>
        <taxon>Bacillota</taxon>
        <taxon>Bacilli</taxon>
        <taxon>Lactobacillales</taxon>
        <taxon>Lactobacillaceae</taxon>
        <taxon>Lactiplantibacillus</taxon>
    </lineage>
</organism>
<evidence type="ECO:0000259" key="1">
    <source>
        <dbReference type="PROSITE" id="PS50943"/>
    </source>
</evidence>
<dbReference type="InterPro" id="IPR010982">
    <property type="entry name" value="Lambda_DNA-bd_dom_sf"/>
</dbReference>
<dbReference type="InterPro" id="IPR001387">
    <property type="entry name" value="Cro/C1-type_HTH"/>
</dbReference>
<sequence>MTNWQDFKKQLDDVSEGERMLLETFANLVATRIQRKISADEMARRLAISSTALTKLEGLDQPLTVATLSQYAAALGVTIDLSVVSA</sequence>
<gene>
    <name evidence="2" type="ORF">ACFP1L_08755</name>
</gene>
<name>A0ABW1SJS0_9LACO</name>
<dbReference type="EMBL" id="JBHSSE010000018">
    <property type="protein sequence ID" value="MFC6201957.1"/>
    <property type="molecule type" value="Genomic_DNA"/>
</dbReference>
<evidence type="ECO:0000313" key="2">
    <source>
        <dbReference type="EMBL" id="MFC6201957.1"/>
    </source>
</evidence>
<dbReference type="RefSeq" id="WP_137615639.1">
    <property type="nucleotide sequence ID" value="NZ_BJDI01000003.1"/>
</dbReference>
<dbReference type="PROSITE" id="PS50943">
    <property type="entry name" value="HTH_CROC1"/>
    <property type="match status" value="1"/>
</dbReference>
<reference evidence="3" key="1">
    <citation type="journal article" date="2019" name="Int. J. Syst. Evol. Microbiol.">
        <title>The Global Catalogue of Microorganisms (GCM) 10K type strain sequencing project: providing services to taxonomists for standard genome sequencing and annotation.</title>
        <authorList>
            <consortium name="The Broad Institute Genomics Platform"/>
            <consortium name="The Broad Institute Genome Sequencing Center for Infectious Disease"/>
            <person name="Wu L."/>
            <person name="Ma J."/>
        </authorList>
    </citation>
    <scope>NUCLEOTIDE SEQUENCE [LARGE SCALE GENOMIC DNA]</scope>
    <source>
        <strain evidence="3">CCM 8930</strain>
    </source>
</reference>
<dbReference type="Proteomes" id="UP001596171">
    <property type="component" value="Unassembled WGS sequence"/>
</dbReference>
<dbReference type="CDD" id="cd00093">
    <property type="entry name" value="HTH_XRE"/>
    <property type="match status" value="1"/>
</dbReference>
<dbReference type="Pfam" id="PF01381">
    <property type="entry name" value="HTH_3"/>
    <property type="match status" value="1"/>
</dbReference>
<protein>
    <submittedName>
        <fullName evidence="2">Helix-turn-helix domain-containing protein</fullName>
    </submittedName>
</protein>
<dbReference type="SUPFAM" id="SSF47413">
    <property type="entry name" value="lambda repressor-like DNA-binding domains"/>
    <property type="match status" value="1"/>
</dbReference>
<dbReference type="Gene3D" id="1.10.260.40">
    <property type="entry name" value="lambda repressor-like DNA-binding domains"/>
    <property type="match status" value="1"/>
</dbReference>
<dbReference type="SMART" id="SM00530">
    <property type="entry name" value="HTH_XRE"/>
    <property type="match status" value="1"/>
</dbReference>
<accession>A0ABW1SJS0</accession>
<evidence type="ECO:0000313" key="3">
    <source>
        <dbReference type="Proteomes" id="UP001596171"/>
    </source>
</evidence>